<keyword evidence="2" id="KW-1185">Reference proteome</keyword>
<protein>
    <submittedName>
        <fullName evidence="1">Uncharacterized protein</fullName>
    </submittedName>
</protein>
<gene>
    <name evidence="1" type="ORF">L1987_85194</name>
</gene>
<dbReference type="Proteomes" id="UP001056120">
    <property type="component" value="Linkage Group LG29"/>
</dbReference>
<dbReference type="EMBL" id="CM042046">
    <property type="protein sequence ID" value="KAI3675604.1"/>
    <property type="molecule type" value="Genomic_DNA"/>
</dbReference>
<reference evidence="1 2" key="2">
    <citation type="journal article" date="2022" name="Mol. Ecol. Resour.">
        <title>The genomes of chicory, endive, great burdock and yacon provide insights into Asteraceae paleo-polyploidization history and plant inulin production.</title>
        <authorList>
            <person name="Fan W."/>
            <person name="Wang S."/>
            <person name="Wang H."/>
            <person name="Wang A."/>
            <person name="Jiang F."/>
            <person name="Liu H."/>
            <person name="Zhao H."/>
            <person name="Xu D."/>
            <person name="Zhang Y."/>
        </authorList>
    </citation>
    <scope>NUCLEOTIDE SEQUENCE [LARGE SCALE GENOMIC DNA]</scope>
    <source>
        <strain evidence="2">cv. Yunnan</strain>
        <tissue evidence="1">Leaves</tissue>
    </source>
</reference>
<accession>A0ACB8XXF8</accession>
<name>A0ACB8XXF8_9ASTR</name>
<proteinExistence type="predicted"/>
<evidence type="ECO:0000313" key="1">
    <source>
        <dbReference type="EMBL" id="KAI3675604.1"/>
    </source>
</evidence>
<organism evidence="1 2">
    <name type="scientific">Smallanthus sonchifolius</name>
    <dbReference type="NCBI Taxonomy" id="185202"/>
    <lineage>
        <taxon>Eukaryota</taxon>
        <taxon>Viridiplantae</taxon>
        <taxon>Streptophyta</taxon>
        <taxon>Embryophyta</taxon>
        <taxon>Tracheophyta</taxon>
        <taxon>Spermatophyta</taxon>
        <taxon>Magnoliopsida</taxon>
        <taxon>eudicotyledons</taxon>
        <taxon>Gunneridae</taxon>
        <taxon>Pentapetalae</taxon>
        <taxon>asterids</taxon>
        <taxon>campanulids</taxon>
        <taxon>Asterales</taxon>
        <taxon>Asteraceae</taxon>
        <taxon>Asteroideae</taxon>
        <taxon>Heliantheae alliance</taxon>
        <taxon>Millerieae</taxon>
        <taxon>Smallanthus</taxon>
    </lineage>
</organism>
<evidence type="ECO:0000313" key="2">
    <source>
        <dbReference type="Proteomes" id="UP001056120"/>
    </source>
</evidence>
<reference evidence="2" key="1">
    <citation type="journal article" date="2022" name="Mol. Ecol. Resour.">
        <title>The genomes of chicory, endive, great burdock and yacon provide insights into Asteraceae palaeo-polyploidization history and plant inulin production.</title>
        <authorList>
            <person name="Fan W."/>
            <person name="Wang S."/>
            <person name="Wang H."/>
            <person name="Wang A."/>
            <person name="Jiang F."/>
            <person name="Liu H."/>
            <person name="Zhao H."/>
            <person name="Xu D."/>
            <person name="Zhang Y."/>
        </authorList>
    </citation>
    <scope>NUCLEOTIDE SEQUENCE [LARGE SCALE GENOMIC DNA]</scope>
    <source>
        <strain evidence="2">cv. Yunnan</strain>
    </source>
</reference>
<sequence length="140" mass="15359">MTALPREARGRKDEGIKSVVSGNGGGGWRYWVVMGDEIDDFLEGVIDEHENKKEIDVEVQDLVDILLEVQIDNSTGNQIVGLEGGAGSSNPKGKAPRSLAGREGELDPRARPNCFLPYLLYITHTALTKISSRTNQPIWI</sequence>
<comment type="caution">
    <text evidence="1">The sequence shown here is derived from an EMBL/GenBank/DDBJ whole genome shotgun (WGS) entry which is preliminary data.</text>
</comment>